<dbReference type="EMBL" id="KQ965832">
    <property type="protein sequence ID" value="KXS10194.1"/>
    <property type="molecule type" value="Genomic_DNA"/>
</dbReference>
<evidence type="ECO:0000256" key="1">
    <source>
        <dbReference type="SAM" id="SignalP"/>
    </source>
</evidence>
<protein>
    <submittedName>
        <fullName evidence="2">Uncharacterized protein</fullName>
    </submittedName>
</protein>
<evidence type="ECO:0000313" key="3">
    <source>
        <dbReference type="Proteomes" id="UP000070544"/>
    </source>
</evidence>
<keyword evidence="3" id="KW-1185">Reference proteome</keyword>
<proteinExistence type="predicted"/>
<name>A0A139A0E6_GONPJ</name>
<gene>
    <name evidence="2" type="ORF">M427DRAFT_48486</name>
</gene>
<sequence>MKWGLVVVLCFGALALSFAIYLITAKTPHTETTPAVTEEKVSRYGSKSVICCSDVVYEVAGKSYKGKIKGAFKAEAKIDIEYNPNDPTDISYKEVTQSTVAELDFRVFTGHHAHLCKVKSFTIH</sequence>
<dbReference type="Proteomes" id="UP000070544">
    <property type="component" value="Unassembled WGS sequence"/>
</dbReference>
<feature type="chain" id="PRO_5007295813" evidence="1">
    <location>
        <begin position="20"/>
        <end position="124"/>
    </location>
</feature>
<reference evidence="2 3" key="1">
    <citation type="journal article" date="2015" name="Genome Biol. Evol.">
        <title>Phylogenomic analyses indicate that early fungi evolved digesting cell walls of algal ancestors of land plants.</title>
        <authorList>
            <person name="Chang Y."/>
            <person name="Wang S."/>
            <person name="Sekimoto S."/>
            <person name="Aerts A.L."/>
            <person name="Choi C."/>
            <person name="Clum A."/>
            <person name="LaButti K.M."/>
            <person name="Lindquist E.A."/>
            <person name="Yee Ngan C."/>
            <person name="Ohm R.A."/>
            <person name="Salamov A.A."/>
            <person name="Grigoriev I.V."/>
            <person name="Spatafora J.W."/>
            <person name="Berbee M.L."/>
        </authorList>
    </citation>
    <scope>NUCLEOTIDE SEQUENCE [LARGE SCALE GENOMIC DNA]</scope>
    <source>
        <strain evidence="2 3">JEL478</strain>
    </source>
</reference>
<keyword evidence="1" id="KW-0732">Signal</keyword>
<evidence type="ECO:0000313" key="2">
    <source>
        <dbReference type="EMBL" id="KXS10194.1"/>
    </source>
</evidence>
<dbReference type="AlphaFoldDB" id="A0A139A0E6"/>
<feature type="signal peptide" evidence="1">
    <location>
        <begin position="1"/>
        <end position="19"/>
    </location>
</feature>
<accession>A0A139A0E6</accession>
<organism evidence="2 3">
    <name type="scientific">Gonapodya prolifera (strain JEL478)</name>
    <name type="common">Monoblepharis prolifera</name>
    <dbReference type="NCBI Taxonomy" id="1344416"/>
    <lineage>
        <taxon>Eukaryota</taxon>
        <taxon>Fungi</taxon>
        <taxon>Fungi incertae sedis</taxon>
        <taxon>Chytridiomycota</taxon>
        <taxon>Chytridiomycota incertae sedis</taxon>
        <taxon>Monoblepharidomycetes</taxon>
        <taxon>Monoblepharidales</taxon>
        <taxon>Gonapodyaceae</taxon>
        <taxon>Gonapodya</taxon>
    </lineage>
</organism>